<dbReference type="AlphaFoldDB" id="A0A368VUQ2"/>
<evidence type="ECO:0000313" key="2">
    <source>
        <dbReference type="Proteomes" id="UP000252415"/>
    </source>
</evidence>
<sequence>MNNLFIAEARGQMSWINPPEISMYTEEAGLMIVAPPSADFFQDPAGKHIASSAPFLHLPVDSSFELTTRLRAEMRHTYDSGCLMLMSDHNNWAKLCFEFNGQYPTIVSVVTRDGSSDDCNSERVTVEKPYLRITKSQDCVSFFYSPDGEDWRLIRYFGMKCPSGIVAGVVAQSPKGDGCRVHFDYLLLSEPGADSRF</sequence>
<dbReference type="Pfam" id="PF07081">
    <property type="entry name" value="DUF1349"/>
    <property type="match status" value="1"/>
</dbReference>
<dbReference type="Gene3D" id="2.60.120.200">
    <property type="match status" value="1"/>
</dbReference>
<comment type="caution">
    <text evidence="1">The sequence shown here is derived from an EMBL/GenBank/DDBJ whole genome shotgun (WGS) entry which is preliminary data.</text>
</comment>
<dbReference type="InterPro" id="IPR013320">
    <property type="entry name" value="ConA-like_dom_sf"/>
</dbReference>
<name>A0A368VUQ2_9BACL</name>
<organism evidence="1 2">
    <name type="scientific">Paenibacillus prosopidis</name>
    <dbReference type="NCBI Taxonomy" id="630520"/>
    <lineage>
        <taxon>Bacteria</taxon>
        <taxon>Bacillati</taxon>
        <taxon>Bacillota</taxon>
        <taxon>Bacilli</taxon>
        <taxon>Bacillales</taxon>
        <taxon>Paenibacillaceae</taxon>
        <taxon>Paenibacillus</taxon>
    </lineage>
</organism>
<evidence type="ECO:0008006" key="3">
    <source>
        <dbReference type="Google" id="ProtNLM"/>
    </source>
</evidence>
<dbReference type="InterPro" id="IPR009784">
    <property type="entry name" value="DUF1349"/>
</dbReference>
<keyword evidence="2" id="KW-1185">Reference proteome</keyword>
<dbReference type="Proteomes" id="UP000252415">
    <property type="component" value="Unassembled WGS sequence"/>
</dbReference>
<protein>
    <recommendedName>
        <fullName evidence="3">DUF1349 domain-containing protein</fullName>
    </recommendedName>
</protein>
<dbReference type="PANTHER" id="PTHR35332">
    <property type="entry name" value="REGULATION OF ENOLASE PROTEIN 1"/>
    <property type="match status" value="1"/>
</dbReference>
<dbReference type="PANTHER" id="PTHR35332:SF2">
    <property type="entry name" value="REGULATION OF ENOLASE PROTEIN 1"/>
    <property type="match status" value="1"/>
</dbReference>
<dbReference type="EMBL" id="QPJD01000011">
    <property type="protein sequence ID" value="RCW44961.1"/>
    <property type="molecule type" value="Genomic_DNA"/>
</dbReference>
<dbReference type="SUPFAM" id="SSF49899">
    <property type="entry name" value="Concanavalin A-like lectins/glucanases"/>
    <property type="match status" value="1"/>
</dbReference>
<proteinExistence type="predicted"/>
<accession>A0A368VUQ2</accession>
<gene>
    <name evidence="1" type="ORF">DFP97_111188</name>
</gene>
<reference evidence="1 2" key="1">
    <citation type="submission" date="2018-07" db="EMBL/GenBank/DDBJ databases">
        <title>Genomic Encyclopedia of Type Strains, Phase III (KMG-III): the genomes of soil and plant-associated and newly described type strains.</title>
        <authorList>
            <person name="Whitman W."/>
        </authorList>
    </citation>
    <scope>NUCLEOTIDE SEQUENCE [LARGE SCALE GENOMIC DNA]</scope>
    <source>
        <strain evidence="1 2">CECT 7506</strain>
    </source>
</reference>
<evidence type="ECO:0000313" key="1">
    <source>
        <dbReference type="EMBL" id="RCW44961.1"/>
    </source>
</evidence>